<sequence>MKLSKTLIASSVAAVMAAGVMAPAQAEVEVGASVGVASTYLWRGADLGSGTPAVSGDLNVSAAGFYAGIWGSSGDTGAGTEYDLYAGYGGSVGDFSYDLSVWSYNYPTGAGYTDDNETDFTDWTDAVVSLGYGPMSFAAYIPVGKDNSSGDYMYYTLGADIGAFSLLVGMHSDDVGGGGAVGQCAPEDAGEACSPVHLNVSYAYNDNLSFTVSQFIADESDDDDMKFVVSYTLPLGE</sequence>
<name>A0AAN2BJY2_9GAMM</name>
<dbReference type="RefSeq" id="WP_236986883.1">
    <property type="nucleotide sequence ID" value="NZ_AP023086.1"/>
</dbReference>
<gene>
    <name evidence="2" type="ORF">MARGE09_P1615</name>
</gene>
<evidence type="ECO:0000313" key="3">
    <source>
        <dbReference type="Proteomes" id="UP001320119"/>
    </source>
</evidence>
<keyword evidence="3" id="KW-1185">Reference proteome</keyword>
<proteinExistence type="predicted"/>
<accession>A0AAN2BJY2</accession>
<keyword evidence="1" id="KW-0732">Signal</keyword>
<evidence type="ECO:0000256" key="1">
    <source>
        <dbReference type="SAM" id="SignalP"/>
    </source>
</evidence>
<dbReference type="AlphaFoldDB" id="A0AAN2BJY2"/>
<reference evidence="2 3" key="1">
    <citation type="journal article" date="2022" name="IScience">
        <title>An ultrasensitive nanofiber-based assay for enzymatic hydrolysis and deep-sea microbial degradation of cellulose.</title>
        <authorList>
            <person name="Tsudome M."/>
            <person name="Tachioka M."/>
            <person name="Miyazaki M."/>
            <person name="Uchimura K."/>
            <person name="Tsuda M."/>
            <person name="Takaki Y."/>
            <person name="Deguchi S."/>
        </authorList>
    </citation>
    <scope>NUCLEOTIDE SEQUENCE [LARGE SCALE GENOMIC DNA]</scope>
    <source>
        <strain evidence="2 3">GE09</strain>
    </source>
</reference>
<feature type="chain" id="PRO_5043024979" description="Histidine kinase" evidence="1">
    <location>
        <begin position="27"/>
        <end position="237"/>
    </location>
</feature>
<dbReference type="InterPro" id="IPR010239">
    <property type="entry name" value="CHP02001"/>
</dbReference>
<protein>
    <recommendedName>
        <fullName evidence="4">Histidine kinase</fullName>
    </recommendedName>
</protein>
<dbReference type="NCBIfam" id="TIGR02001">
    <property type="entry name" value="gcw_chp"/>
    <property type="match status" value="1"/>
</dbReference>
<evidence type="ECO:0000313" key="2">
    <source>
        <dbReference type="EMBL" id="BCD97414.1"/>
    </source>
</evidence>
<dbReference type="Proteomes" id="UP001320119">
    <property type="component" value="Chromosome"/>
</dbReference>
<organism evidence="2 3">
    <name type="scientific">Marinagarivorans cellulosilyticus</name>
    <dbReference type="NCBI Taxonomy" id="2721545"/>
    <lineage>
        <taxon>Bacteria</taxon>
        <taxon>Pseudomonadati</taxon>
        <taxon>Pseudomonadota</taxon>
        <taxon>Gammaproteobacteria</taxon>
        <taxon>Cellvibrionales</taxon>
        <taxon>Cellvibrionaceae</taxon>
        <taxon>Marinagarivorans</taxon>
    </lineage>
</organism>
<dbReference type="EMBL" id="AP023086">
    <property type="protein sequence ID" value="BCD97414.1"/>
    <property type="molecule type" value="Genomic_DNA"/>
</dbReference>
<evidence type="ECO:0008006" key="4">
    <source>
        <dbReference type="Google" id="ProtNLM"/>
    </source>
</evidence>
<dbReference type="Pfam" id="PF09694">
    <property type="entry name" value="Gcw_chp"/>
    <property type="match status" value="1"/>
</dbReference>
<feature type="signal peptide" evidence="1">
    <location>
        <begin position="1"/>
        <end position="26"/>
    </location>
</feature>
<dbReference type="KEGG" id="marq:MARGE09_P1615"/>